<gene>
    <name evidence="1" type="ORF">IV500_17265</name>
</gene>
<comment type="caution">
    <text evidence="1">The sequence shown here is derived from an EMBL/GenBank/DDBJ whole genome shotgun (WGS) entry which is preliminary data.</text>
</comment>
<name>A0A931CMS9_9MICC</name>
<organism evidence="1 2">
    <name type="scientific">Arthrobacter terrae</name>
    <dbReference type="NCBI Taxonomy" id="2935737"/>
    <lineage>
        <taxon>Bacteria</taxon>
        <taxon>Bacillati</taxon>
        <taxon>Actinomycetota</taxon>
        <taxon>Actinomycetes</taxon>
        <taxon>Micrococcales</taxon>
        <taxon>Micrococcaceae</taxon>
        <taxon>Arthrobacter</taxon>
    </lineage>
</organism>
<keyword evidence="2" id="KW-1185">Reference proteome</keyword>
<dbReference type="Proteomes" id="UP000655366">
    <property type="component" value="Unassembled WGS sequence"/>
</dbReference>
<evidence type="ECO:0000313" key="2">
    <source>
        <dbReference type="Proteomes" id="UP000655366"/>
    </source>
</evidence>
<evidence type="ECO:0008006" key="3">
    <source>
        <dbReference type="Google" id="ProtNLM"/>
    </source>
</evidence>
<proteinExistence type="predicted"/>
<sequence>MPRKYDNQPIRISPQSRIRAEDALSKIRLSPGMTANDVVETVAEVIGKPIVLESTVDDRFKTTTGTFAITLEFVFIVFRGIDPHSYQMHSLFHELGHLLCGHTNCERPATAPDSDPTRQLLWNEAEREAEFLAYKIAALISRKPRSSQAFG</sequence>
<reference evidence="1 2" key="1">
    <citation type="submission" date="2020-11" db="EMBL/GenBank/DDBJ databases">
        <title>Arthrobacter antarcticus sp. nov., isolated from Antarctic Soil.</title>
        <authorList>
            <person name="Li J."/>
        </authorList>
    </citation>
    <scope>NUCLEOTIDE SEQUENCE [LARGE SCALE GENOMIC DNA]</scope>
    <source>
        <strain evidence="1 2">Z1-20</strain>
    </source>
</reference>
<dbReference type="EMBL" id="JADNYM010000025">
    <property type="protein sequence ID" value="MBG0741123.1"/>
    <property type="molecule type" value="Genomic_DNA"/>
</dbReference>
<dbReference type="RefSeq" id="WP_196398059.1">
    <property type="nucleotide sequence ID" value="NZ_JADNYM010000025.1"/>
</dbReference>
<dbReference type="AlphaFoldDB" id="A0A931CMS9"/>
<protein>
    <recommendedName>
        <fullName evidence="3">IrrE N-terminal-like domain-containing protein</fullName>
    </recommendedName>
</protein>
<evidence type="ECO:0000313" key="1">
    <source>
        <dbReference type="EMBL" id="MBG0741123.1"/>
    </source>
</evidence>
<accession>A0A931CMS9</accession>